<dbReference type="AlphaFoldDB" id="A0A3N4INM5"/>
<keyword evidence="1 4" id="KW-0378">Hydrolase</keyword>
<protein>
    <submittedName>
        <fullName evidence="4">Alpha/beta-hydrolase</fullName>
    </submittedName>
</protein>
<organism evidence="4 5">
    <name type="scientific">Ascobolus immersus RN42</name>
    <dbReference type="NCBI Taxonomy" id="1160509"/>
    <lineage>
        <taxon>Eukaryota</taxon>
        <taxon>Fungi</taxon>
        <taxon>Dikarya</taxon>
        <taxon>Ascomycota</taxon>
        <taxon>Pezizomycotina</taxon>
        <taxon>Pezizomycetes</taxon>
        <taxon>Pezizales</taxon>
        <taxon>Ascobolaceae</taxon>
        <taxon>Ascobolus</taxon>
    </lineage>
</organism>
<reference evidence="4 5" key="1">
    <citation type="journal article" date="2018" name="Nat. Ecol. Evol.">
        <title>Pezizomycetes genomes reveal the molecular basis of ectomycorrhizal truffle lifestyle.</title>
        <authorList>
            <person name="Murat C."/>
            <person name="Payen T."/>
            <person name="Noel B."/>
            <person name="Kuo A."/>
            <person name="Morin E."/>
            <person name="Chen J."/>
            <person name="Kohler A."/>
            <person name="Krizsan K."/>
            <person name="Balestrini R."/>
            <person name="Da Silva C."/>
            <person name="Montanini B."/>
            <person name="Hainaut M."/>
            <person name="Levati E."/>
            <person name="Barry K.W."/>
            <person name="Belfiori B."/>
            <person name="Cichocki N."/>
            <person name="Clum A."/>
            <person name="Dockter R.B."/>
            <person name="Fauchery L."/>
            <person name="Guy J."/>
            <person name="Iotti M."/>
            <person name="Le Tacon F."/>
            <person name="Lindquist E.A."/>
            <person name="Lipzen A."/>
            <person name="Malagnac F."/>
            <person name="Mello A."/>
            <person name="Molinier V."/>
            <person name="Miyauchi S."/>
            <person name="Poulain J."/>
            <person name="Riccioni C."/>
            <person name="Rubini A."/>
            <person name="Sitrit Y."/>
            <person name="Splivallo R."/>
            <person name="Traeger S."/>
            <person name="Wang M."/>
            <person name="Zifcakova L."/>
            <person name="Wipf D."/>
            <person name="Zambonelli A."/>
            <person name="Paolocci F."/>
            <person name="Nowrousian M."/>
            <person name="Ottonello S."/>
            <person name="Baldrian P."/>
            <person name="Spatafora J.W."/>
            <person name="Henrissat B."/>
            <person name="Nagy L.G."/>
            <person name="Aury J.M."/>
            <person name="Wincker P."/>
            <person name="Grigoriev I.V."/>
            <person name="Bonfante P."/>
            <person name="Martin F.M."/>
        </authorList>
    </citation>
    <scope>NUCLEOTIDE SEQUENCE [LARGE SCALE GENOMIC DNA]</scope>
    <source>
        <strain evidence="4 5">RN42</strain>
    </source>
</reference>
<sequence>MFNRNLLLTVALALVASVSAHVTNPTECSDVHFFVARGSNEKYPGFLGEVVDGVCDEVEARPGAKSLSCDYEDIVYPAALGKDYCDSVEHGIIVTGQRVRSYARRCPSSKLVLLGYSQGAAVIGDALSGVSGEVPFADCVFPEIKPSIAKNRTGGKNIVAVVSFGDPRHNANQKSNAADGNGFYSLDPFGDAFSFGAEYDGQKPRTTEEVDAMDPFHEQVLSFCNYGDPFCAASTNVDADDHTYHKTSAYSGAGLEKAVKFICGKFP</sequence>
<dbReference type="Proteomes" id="UP000275078">
    <property type="component" value="Unassembled WGS sequence"/>
</dbReference>
<proteinExistence type="predicted"/>
<keyword evidence="2" id="KW-1015">Disulfide bond</keyword>
<accession>A0A3N4INM5</accession>
<dbReference type="STRING" id="1160509.A0A3N4INM5"/>
<dbReference type="Pfam" id="PF01083">
    <property type="entry name" value="Cutinase"/>
    <property type="match status" value="1"/>
</dbReference>
<dbReference type="SMART" id="SM01110">
    <property type="entry name" value="Cutinase"/>
    <property type="match status" value="1"/>
</dbReference>
<evidence type="ECO:0000256" key="3">
    <source>
        <dbReference type="SAM" id="SignalP"/>
    </source>
</evidence>
<dbReference type="PANTHER" id="PTHR33630:SF13">
    <property type="entry name" value="ACETYLXYLAN ESTERASE"/>
    <property type="match status" value="1"/>
</dbReference>
<keyword evidence="5" id="KW-1185">Reference proteome</keyword>
<feature type="signal peptide" evidence="3">
    <location>
        <begin position="1"/>
        <end position="20"/>
    </location>
</feature>
<dbReference type="PANTHER" id="PTHR33630">
    <property type="entry name" value="CUTINASE RV1984C-RELATED-RELATED"/>
    <property type="match status" value="1"/>
</dbReference>
<dbReference type="InterPro" id="IPR029058">
    <property type="entry name" value="AB_hydrolase_fold"/>
</dbReference>
<evidence type="ECO:0000256" key="1">
    <source>
        <dbReference type="ARBA" id="ARBA00022801"/>
    </source>
</evidence>
<dbReference type="EMBL" id="ML119647">
    <property type="protein sequence ID" value="RPA87037.1"/>
    <property type="molecule type" value="Genomic_DNA"/>
</dbReference>
<evidence type="ECO:0000313" key="5">
    <source>
        <dbReference type="Proteomes" id="UP000275078"/>
    </source>
</evidence>
<dbReference type="InterPro" id="IPR000675">
    <property type="entry name" value="Cutinase/axe"/>
</dbReference>
<dbReference type="SUPFAM" id="SSF53474">
    <property type="entry name" value="alpha/beta-Hydrolases"/>
    <property type="match status" value="1"/>
</dbReference>
<dbReference type="Gene3D" id="3.40.50.1820">
    <property type="entry name" value="alpha/beta hydrolase"/>
    <property type="match status" value="1"/>
</dbReference>
<feature type="chain" id="PRO_5018249009" evidence="3">
    <location>
        <begin position="21"/>
        <end position="267"/>
    </location>
</feature>
<name>A0A3N4INM5_ASCIM</name>
<evidence type="ECO:0000256" key="2">
    <source>
        <dbReference type="ARBA" id="ARBA00023157"/>
    </source>
</evidence>
<dbReference type="OrthoDB" id="2586582at2759"/>
<dbReference type="GO" id="GO:0052689">
    <property type="term" value="F:carboxylic ester hydrolase activity"/>
    <property type="evidence" value="ECO:0007669"/>
    <property type="project" value="UniProtKB-ARBA"/>
</dbReference>
<evidence type="ECO:0000313" key="4">
    <source>
        <dbReference type="EMBL" id="RPA87037.1"/>
    </source>
</evidence>
<gene>
    <name evidence="4" type="ORF">BJ508DRAFT_95308</name>
</gene>
<keyword evidence="3" id="KW-0732">Signal</keyword>